<evidence type="ECO:0008006" key="3">
    <source>
        <dbReference type="Google" id="ProtNLM"/>
    </source>
</evidence>
<dbReference type="GO" id="GO:0006508">
    <property type="term" value="P:proteolysis"/>
    <property type="evidence" value="ECO:0007669"/>
    <property type="project" value="InterPro"/>
</dbReference>
<name>A0A7I7TF63_9MYCO</name>
<dbReference type="Proteomes" id="UP000467148">
    <property type="component" value="Chromosome"/>
</dbReference>
<keyword evidence="2" id="KW-1185">Reference proteome</keyword>
<reference evidence="1 2" key="1">
    <citation type="journal article" date="2019" name="Emerg. Microbes Infect.">
        <title>Comprehensive subspecies identification of 175 nontuberculous mycobacteria species based on 7547 genomic profiles.</title>
        <authorList>
            <person name="Matsumoto Y."/>
            <person name="Kinjo T."/>
            <person name="Motooka D."/>
            <person name="Nabeya D."/>
            <person name="Jung N."/>
            <person name="Uechi K."/>
            <person name="Horii T."/>
            <person name="Iida T."/>
            <person name="Fujita J."/>
            <person name="Nakamura S."/>
        </authorList>
    </citation>
    <scope>NUCLEOTIDE SEQUENCE [LARGE SCALE GENOMIC DNA]</scope>
    <source>
        <strain evidence="1 2">JCM 30396</strain>
    </source>
</reference>
<dbReference type="GO" id="GO:0004222">
    <property type="term" value="F:metalloendopeptidase activity"/>
    <property type="evidence" value="ECO:0007669"/>
    <property type="project" value="InterPro"/>
</dbReference>
<dbReference type="GO" id="GO:0004176">
    <property type="term" value="F:ATP-dependent peptidase activity"/>
    <property type="evidence" value="ECO:0007669"/>
    <property type="project" value="InterPro"/>
</dbReference>
<sequence length="193" mass="20597">MTRSRPLTLADLSAADREHLDLCVHEASHAVVGVALGAQLHRAVVAGGRVTGMHGLTRFEPDDFPEHRNAEVAYAGPYGEAKFGAGGRCPSQRQVFTALRTTGHDDDRVLIASAPADGWHTGRDVVPLLERCWPAIIRTAQKLLAHGEVRHADVLAALDITDGGGHTSAQLACLRSGLRSVPPMTAKKKRVPA</sequence>
<dbReference type="GO" id="GO:0005524">
    <property type="term" value="F:ATP binding"/>
    <property type="evidence" value="ECO:0007669"/>
    <property type="project" value="InterPro"/>
</dbReference>
<dbReference type="InterPro" id="IPR037219">
    <property type="entry name" value="Peptidase_M41-like"/>
</dbReference>
<evidence type="ECO:0000313" key="2">
    <source>
        <dbReference type="Proteomes" id="UP000467148"/>
    </source>
</evidence>
<gene>
    <name evidence="1" type="ORF">MHEL_60010</name>
</gene>
<dbReference type="RefSeq" id="WP_163751672.1">
    <property type="nucleotide sequence ID" value="NZ_AP022596.1"/>
</dbReference>
<organism evidence="1 2">
    <name type="scientific">Mycolicibacterium helvum</name>
    <dbReference type="NCBI Taxonomy" id="1534349"/>
    <lineage>
        <taxon>Bacteria</taxon>
        <taxon>Bacillati</taxon>
        <taxon>Actinomycetota</taxon>
        <taxon>Actinomycetes</taxon>
        <taxon>Mycobacteriales</taxon>
        <taxon>Mycobacteriaceae</taxon>
        <taxon>Mycolicibacterium</taxon>
    </lineage>
</organism>
<proteinExistence type="predicted"/>
<dbReference type="SUPFAM" id="SSF140990">
    <property type="entry name" value="FtsH protease domain-like"/>
    <property type="match status" value="1"/>
</dbReference>
<dbReference type="AlphaFoldDB" id="A0A7I7TF63"/>
<protein>
    <recommendedName>
        <fullName evidence="3">Peptidase M41 domain-containing protein</fullName>
    </recommendedName>
</protein>
<accession>A0A7I7TF63</accession>
<dbReference type="EMBL" id="AP022596">
    <property type="protein sequence ID" value="BBY67758.1"/>
    <property type="molecule type" value="Genomic_DNA"/>
</dbReference>
<dbReference type="KEGG" id="mhev:MHEL_60010"/>
<evidence type="ECO:0000313" key="1">
    <source>
        <dbReference type="EMBL" id="BBY67758.1"/>
    </source>
</evidence>